<keyword evidence="2" id="KW-1003">Cell membrane</keyword>
<dbReference type="Pfam" id="PF07690">
    <property type="entry name" value="MFS_1"/>
    <property type="match status" value="1"/>
</dbReference>
<evidence type="ECO:0000256" key="3">
    <source>
        <dbReference type="ARBA" id="ARBA00022692"/>
    </source>
</evidence>
<dbReference type="SUPFAM" id="SSF103473">
    <property type="entry name" value="MFS general substrate transporter"/>
    <property type="match status" value="1"/>
</dbReference>
<name>A0A4U3MP88_9ACTN</name>
<comment type="caution">
    <text evidence="7">The sequence shown here is derived from an EMBL/GenBank/DDBJ whole genome shotgun (WGS) entry which is preliminary data.</text>
</comment>
<protein>
    <submittedName>
        <fullName evidence="7">MFS transporter</fullName>
    </submittedName>
</protein>
<keyword evidence="3 6" id="KW-0812">Transmembrane</keyword>
<dbReference type="EMBL" id="SZQA01000002">
    <property type="protein sequence ID" value="TKK90900.1"/>
    <property type="molecule type" value="Genomic_DNA"/>
</dbReference>
<keyword evidence="8" id="KW-1185">Reference proteome</keyword>
<keyword evidence="5 6" id="KW-0472">Membrane</keyword>
<dbReference type="CDD" id="cd06173">
    <property type="entry name" value="MFS_MefA_like"/>
    <property type="match status" value="1"/>
</dbReference>
<feature type="transmembrane region" description="Helical" evidence="6">
    <location>
        <begin position="247"/>
        <end position="266"/>
    </location>
</feature>
<dbReference type="GO" id="GO:0022857">
    <property type="term" value="F:transmembrane transporter activity"/>
    <property type="evidence" value="ECO:0007669"/>
    <property type="project" value="InterPro"/>
</dbReference>
<dbReference type="GO" id="GO:0005886">
    <property type="term" value="C:plasma membrane"/>
    <property type="evidence" value="ECO:0007669"/>
    <property type="project" value="UniProtKB-SubCell"/>
</dbReference>
<dbReference type="Proteomes" id="UP000308705">
    <property type="component" value="Unassembled WGS sequence"/>
</dbReference>
<evidence type="ECO:0000256" key="1">
    <source>
        <dbReference type="ARBA" id="ARBA00004651"/>
    </source>
</evidence>
<dbReference type="OrthoDB" id="3536984at2"/>
<gene>
    <name evidence="7" type="ORF">FDA94_03850</name>
</gene>
<dbReference type="Gene3D" id="1.20.1250.20">
    <property type="entry name" value="MFS general substrate transporter like domains"/>
    <property type="match status" value="1"/>
</dbReference>
<organism evidence="7 8">
    <name type="scientific">Herbidospora galbida</name>
    <dbReference type="NCBI Taxonomy" id="2575442"/>
    <lineage>
        <taxon>Bacteria</taxon>
        <taxon>Bacillati</taxon>
        <taxon>Actinomycetota</taxon>
        <taxon>Actinomycetes</taxon>
        <taxon>Streptosporangiales</taxon>
        <taxon>Streptosporangiaceae</taxon>
        <taxon>Herbidospora</taxon>
    </lineage>
</organism>
<feature type="transmembrane region" description="Helical" evidence="6">
    <location>
        <begin position="41"/>
        <end position="60"/>
    </location>
</feature>
<proteinExistence type="predicted"/>
<evidence type="ECO:0000256" key="2">
    <source>
        <dbReference type="ARBA" id="ARBA00022475"/>
    </source>
</evidence>
<feature type="transmembrane region" description="Helical" evidence="6">
    <location>
        <begin position="166"/>
        <end position="184"/>
    </location>
</feature>
<evidence type="ECO:0000256" key="6">
    <source>
        <dbReference type="SAM" id="Phobius"/>
    </source>
</evidence>
<evidence type="ECO:0000313" key="8">
    <source>
        <dbReference type="Proteomes" id="UP000308705"/>
    </source>
</evidence>
<feature type="transmembrane region" description="Helical" evidence="6">
    <location>
        <begin position="297"/>
        <end position="316"/>
    </location>
</feature>
<dbReference type="InterPro" id="IPR036259">
    <property type="entry name" value="MFS_trans_sf"/>
</dbReference>
<accession>A0A4U3MP88</accession>
<reference evidence="7 8" key="1">
    <citation type="submission" date="2019-04" db="EMBL/GenBank/DDBJ databases">
        <title>Herbidospora sp. NEAU-GS14.nov., a novel actinomycete isolated from soil.</title>
        <authorList>
            <person name="Han L."/>
        </authorList>
    </citation>
    <scope>NUCLEOTIDE SEQUENCE [LARGE SCALE GENOMIC DNA]</scope>
    <source>
        <strain evidence="7 8">NEAU-GS14</strain>
    </source>
</reference>
<dbReference type="PANTHER" id="PTHR23513">
    <property type="entry name" value="INTEGRAL MEMBRANE EFFLUX PROTEIN-RELATED"/>
    <property type="match status" value="1"/>
</dbReference>
<evidence type="ECO:0000313" key="7">
    <source>
        <dbReference type="EMBL" id="TKK90900.1"/>
    </source>
</evidence>
<dbReference type="InterPro" id="IPR011701">
    <property type="entry name" value="MFS"/>
</dbReference>
<evidence type="ECO:0000256" key="4">
    <source>
        <dbReference type="ARBA" id="ARBA00022989"/>
    </source>
</evidence>
<dbReference type="PANTHER" id="PTHR23513:SF6">
    <property type="entry name" value="MAJOR FACILITATOR SUPERFAMILY ASSOCIATED DOMAIN-CONTAINING PROTEIN"/>
    <property type="match status" value="1"/>
</dbReference>
<comment type="subcellular location">
    <subcellularLocation>
        <location evidence="1">Cell membrane</location>
        <topology evidence="1">Multi-pass membrane protein</topology>
    </subcellularLocation>
</comment>
<dbReference type="AlphaFoldDB" id="A0A4U3MP88"/>
<evidence type="ECO:0000256" key="5">
    <source>
        <dbReference type="ARBA" id="ARBA00023136"/>
    </source>
</evidence>
<sequence>MDRRQSLMGFWIGLTSTTVVARTLSLTYPLLALDHSGSPMAVGWASFMLALPGFLFYLPFGAIIDRIDPSQLMRLVEVVRALMLLLVGGLLVYDFLSLPVILAAAFIEGAMWIAYSLAEAALIPMVRSDRLTRFLASSERSTQVGSLIARPLAGFLYGLQHTVPFLVAPLFLLVSALTVPSARVRRTEVRGRREPLWASMGEGLRELARHRFLMVAVILTSTTNLMINALIVVFIAGYASELDAADIGFYLMFGSIGGTVGTFLARTIRPENWVLYVQLAVAAVAMLAIALRPSPASFALGLLLTGWGTATNIAMRSYEGVYVRRRKRARVASVSRLLSHTAVTVAAPLGGALVTVSGVDQAASLLAWGFAFVAGSLLLWRVVSWTITVVSRYAKYGVYGIFDAPRFEAMVGVVGLRMASLAIGHPFGQAVEMCREWWCLRRHRGCGEIGSSCEISGLLLDQSRVKEGGTVFRRGRAYGGDLIPRFVDIPAACQGVRIGGADPWLTYRAESPEVDQSLVGTVKVKKDLGAGAQGGPGVGVVVEHAVERPERVVLMTPVPIGPRELDADALIVRNPLDGGLDVLNGAPRLAERATGPAACGQQTAHTLRTPVDVEEGGGLAVMVDGRGVPAVLEGDVP</sequence>
<feature type="transmembrane region" description="Helical" evidence="6">
    <location>
        <begin position="273"/>
        <end position="291"/>
    </location>
</feature>
<keyword evidence="4 6" id="KW-1133">Transmembrane helix</keyword>
<feature type="transmembrane region" description="Helical" evidence="6">
    <location>
        <begin position="365"/>
        <end position="383"/>
    </location>
</feature>
<feature type="transmembrane region" description="Helical" evidence="6">
    <location>
        <begin position="337"/>
        <end position="359"/>
    </location>
</feature>
<feature type="transmembrane region" description="Helical" evidence="6">
    <location>
        <begin position="212"/>
        <end position="235"/>
    </location>
</feature>